<dbReference type="Gene3D" id="1.20.5.170">
    <property type="match status" value="1"/>
</dbReference>
<dbReference type="EC" id="3.6.5.-" evidence="2"/>
<dbReference type="NCBIfam" id="TIGR00750">
    <property type="entry name" value="lao"/>
    <property type="match status" value="1"/>
</dbReference>
<dbReference type="AlphaFoldDB" id="A0A7X5F2F5"/>
<protein>
    <submittedName>
        <fullName evidence="2">Methylmalonyl Co-A mutase-associated GTPase MeaB</fullName>
        <ecNumber evidence="2">3.6.5.-</ecNumber>
    </submittedName>
</protein>
<comment type="caution">
    <text evidence="2">The sequence shown here is derived from an EMBL/GenBank/DDBJ whole genome shotgun (WGS) entry which is preliminary data.</text>
</comment>
<reference evidence="3" key="1">
    <citation type="submission" date="2020-01" db="EMBL/GenBank/DDBJ databases">
        <authorList>
            <person name="Fang Y."/>
            <person name="Sun R."/>
            <person name="Nie L."/>
            <person name="He J."/>
            <person name="Hao L."/>
            <person name="Wang L."/>
            <person name="Su S."/>
            <person name="Lv E."/>
            <person name="Zhang Z."/>
            <person name="Xie R."/>
            <person name="Liu H."/>
        </authorList>
    </citation>
    <scope>NUCLEOTIDE SEQUENCE [LARGE SCALE GENOMIC DNA]</scope>
    <source>
        <strain evidence="3">XCT-53</strain>
    </source>
</reference>
<dbReference type="Gene3D" id="3.40.50.300">
    <property type="entry name" value="P-loop containing nucleotide triphosphate hydrolases"/>
    <property type="match status" value="1"/>
</dbReference>
<dbReference type="CDD" id="cd03114">
    <property type="entry name" value="MMAA-like"/>
    <property type="match status" value="1"/>
</dbReference>
<evidence type="ECO:0000313" key="2">
    <source>
        <dbReference type="EMBL" id="NBN78547.1"/>
    </source>
</evidence>
<dbReference type="NCBIfam" id="NF006958">
    <property type="entry name" value="PRK09435.1"/>
    <property type="match status" value="1"/>
</dbReference>
<dbReference type="PANTHER" id="PTHR23408">
    <property type="entry name" value="METHYLMALONYL-COA MUTASE"/>
    <property type="match status" value="1"/>
</dbReference>
<organism evidence="2 3">
    <name type="scientific">Pannonibacter tanglangensis</name>
    <dbReference type="NCBI Taxonomy" id="2750084"/>
    <lineage>
        <taxon>Bacteria</taxon>
        <taxon>Pseudomonadati</taxon>
        <taxon>Pseudomonadota</taxon>
        <taxon>Alphaproteobacteria</taxon>
        <taxon>Hyphomicrobiales</taxon>
        <taxon>Stappiaceae</taxon>
        <taxon>Pannonibacter</taxon>
    </lineage>
</organism>
<dbReference type="Pfam" id="PF03308">
    <property type="entry name" value="MeaB"/>
    <property type="match status" value="1"/>
</dbReference>
<keyword evidence="3" id="KW-1185">Reference proteome</keyword>
<dbReference type="RefSeq" id="WP_161674364.1">
    <property type="nucleotide sequence ID" value="NZ_JAABLP010000001.1"/>
</dbReference>
<gene>
    <name evidence="2" type="primary">meaB</name>
    <name evidence="2" type="ORF">GWI72_09730</name>
</gene>
<evidence type="ECO:0000256" key="1">
    <source>
        <dbReference type="ARBA" id="ARBA00009625"/>
    </source>
</evidence>
<dbReference type="Gene3D" id="1.10.287.130">
    <property type="match status" value="1"/>
</dbReference>
<keyword evidence="2" id="KW-0378">Hydrolase</keyword>
<dbReference type="EMBL" id="JAABLQ010000001">
    <property type="protein sequence ID" value="NBN78547.1"/>
    <property type="molecule type" value="Genomic_DNA"/>
</dbReference>
<name>A0A7X5F2F5_9HYPH</name>
<comment type="similarity">
    <text evidence="1">Belongs to the SIMIBI class G3E GTPase family. ArgK/MeaB subfamily.</text>
</comment>
<proteinExistence type="inferred from homology"/>
<dbReference type="InterPro" id="IPR005129">
    <property type="entry name" value="GTPase_ArgK"/>
</dbReference>
<evidence type="ECO:0000313" key="3">
    <source>
        <dbReference type="Proteomes" id="UP000586722"/>
    </source>
</evidence>
<dbReference type="GO" id="GO:0005737">
    <property type="term" value="C:cytoplasm"/>
    <property type="evidence" value="ECO:0007669"/>
    <property type="project" value="TreeGrafter"/>
</dbReference>
<dbReference type="SUPFAM" id="SSF52540">
    <property type="entry name" value="P-loop containing nucleoside triphosphate hydrolases"/>
    <property type="match status" value="1"/>
</dbReference>
<dbReference type="InterPro" id="IPR027417">
    <property type="entry name" value="P-loop_NTPase"/>
</dbReference>
<dbReference type="GO" id="GO:0005525">
    <property type="term" value="F:GTP binding"/>
    <property type="evidence" value="ECO:0007669"/>
    <property type="project" value="InterPro"/>
</dbReference>
<sequence length="334" mass="35557">MTAPSAAPGPTLDPDLLHDGILAGNRAMLARAITLVESRKREHRDLARQLLTRLMPHTGRAHRVGITGVPGVGKSTTIDTLGSNLTAAGHRVAVLAVDPSSTRTGGSILGDKTRMAQLAVDPRAFIRPSPSAGTLGGVAAKTRETMLLCEAAGFDVILVETVGIGQSETTVAEMVDFFLVLMLPGAGDELQGIKKGVLEIADLIAVNKADGEGAMRARAAASDYRSALHILSPRSPTWSPPVVTISGLANEGLDAMWAQVELHRAKMQATGEWGERRAGQQVAWMWDMLQQRLMEALTRDPDRAARIRTFESEVRAGRVPASVAVEDIAELMGL</sequence>
<accession>A0A7X5F2F5</accession>
<dbReference type="GO" id="GO:0003924">
    <property type="term" value="F:GTPase activity"/>
    <property type="evidence" value="ECO:0007669"/>
    <property type="project" value="InterPro"/>
</dbReference>
<dbReference type="Proteomes" id="UP000586722">
    <property type="component" value="Unassembled WGS sequence"/>
</dbReference>
<dbReference type="PANTHER" id="PTHR23408:SF3">
    <property type="entry name" value="METHYLMALONIC ACIDURIA TYPE A PROTEIN, MITOCHONDRIAL"/>
    <property type="match status" value="1"/>
</dbReference>